<proteinExistence type="predicted"/>
<organism evidence="1 2">
    <name type="scientific">Cotesia congregata</name>
    <name type="common">Parasitoid wasp</name>
    <name type="synonym">Apanteles congregatus</name>
    <dbReference type="NCBI Taxonomy" id="51543"/>
    <lineage>
        <taxon>Eukaryota</taxon>
        <taxon>Metazoa</taxon>
        <taxon>Ecdysozoa</taxon>
        <taxon>Arthropoda</taxon>
        <taxon>Hexapoda</taxon>
        <taxon>Insecta</taxon>
        <taxon>Pterygota</taxon>
        <taxon>Neoptera</taxon>
        <taxon>Endopterygota</taxon>
        <taxon>Hymenoptera</taxon>
        <taxon>Apocrita</taxon>
        <taxon>Ichneumonoidea</taxon>
        <taxon>Braconidae</taxon>
        <taxon>Microgastrinae</taxon>
        <taxon>Cotesia</taxon>
    </lineage>
</organism>
<name>A0A8J2MM96_COTCN</name>
<keyword evidence="2" id="KW-1185">Reference proteome</keyword>
<dbReference type="Proteomes" id="UP000786811">
    <property type="component" value="Unassembled WGS sequence"/>
</dbReference>
<gene>
    <name evidence="1" type="ORF">HICCMSTLAB_LOCUS7199</name>
</gene>
<evidence type="ECO:0000313" key="2">
    <source>
        <dbReference type="Proteomes" id="UP000786811"/>
    </source>
</evidence>
<dbReference type="AlphaFoldDB" id="A0A8J2MM96"/>
<accession>A0A8J2MM96</accession>
<comment type="caution">
    <text evidence="1">The sequence shown here is derived from an EMBL/GenBank/DDBJ whole genome shotgun (WGS) entry which is preliminary data.</text>
</comment>
<sequence>MASNNYWLLGNVGAWINQARDRMLDYSHKKLHGGQQNRSTLLVCTLRHLSCQLQPPLPSFLSAPKSPRTKHTLIVGINEKYQLSRTSLALYLRHTRLLIRAYVKIIKCTHSRMMISLSPSSPLQTEDVGTLYTALYSQLSTATNAAYDSPHQLPQHVTQSHLFKFTSVSTYTS</sequence>
<protein>
    <submittedName>
        <fullName evidence="1">Uncharacterized protein</fullName>
    </submittedName>
</protein>
<dbReference type="EMBL" id="CAJNRD030001120">
    <property type="protein sequence ID" value="CAG5093873.1"/>
    <property type="molecule type" value="Genomic_DNA"/>
</dbReference>
<reference evidence="1" key="1">
    <citation type="submission" date="2021-04" db="EMBL/GenBank/DDBJ databases">
        <authorList>
            <person name="Chebbi M.A.C M."/>
        </authorList>
    </citation>
    <scope>NUCLEOTIDE SEQUENCE</scope>
</reference>
<evidence type="ECO:0000313" key="1">
    <source>
        <dbReference type="EMBL" id="CAG5093873.1"/>
    </source>
</evidence>